<dbReference type="OrthoDB" id="3900342at2759"/>
<evidence type="ECO:0000313" key="3">
    <source>
        <dbReference type="Proteomes" id="UP000267096"/>
    </source>
</evidence>
<reference evidence="4" key="1">
    <citation type="submission" date="2017-02" db="UniProtKB">
        <authorList>
            <consortium name="WormBaseParasite"/>
        </authorList>
    </citation>
    <scope>IDENTIFICATION</scope>
</reference>
<reference evidence="2 3" key="2">
    <citation type="submission" date="2018-11" db="EMBL/GenBank/DDBJ databases">
        <authorList>
            <consortium name="Pathogen Informatics"/>
        </authorList>
    </citation>
    <scope>NUCLEOTIDE SEQUENCE [LARGE SCALE GENOMIC DNA]</scope>
</reference>
<dbReference type="EMBL" id="UYRR01034212">
    <property type="protein sequence ID" value="VDK60580.1"/>
    <property type="molecule type" value="Genomic_DNA"/>
</dbReference>
<keyword evidence="3" id="KW-1185">Reference proteome</keyword>
<evidence type="ECO:0000256" key="1">
    <source>
        <dbReference type="ARBA" id="ARBA00022448"/>
    </source>
</evidence>
<organism evidence="4">
    <name type="scientific">Anisakis simplex</name>
    <name type="common">Herring worm</name>
    <dbReference type="NCBI Taxonomy" id="6269"/>
    <lineage>
        <taxon>Eukaryota</taxon>
        <taxon>Metazoa</taxon>
        <taxon>Ecdysozoa</taxon>
        <taxon>Nematoda</taxon>
        <taxon>Chromadorea</taxon>
        <taxon>Rhabditida</taxon>
        <taxon>Spirurina</taxon>
        <taxon>Ascaridomorpha</taxon>
        <taxon>Ascaridoidea</taxon>
        <taxon>Anisakidae</taxon>
        <taxon>Anisakis</taxon>
        <taxon>Anisakis simplex complex</taxon>
    </lineage>
</organism>
<gene>
    <name evidence="2" type="ORF">ASIM_LOCUS17511</name>
</gene>
<name>A0A0M3KAW4_ANISI</name>
<evidence type="ECO:0000313" key="2">
    <source>
        <dbReference type="EMBL" id="VDK60580.1"/>
    </source>
</evidence>
<sequence length="70" mass="7894">MPLLRERLFRLKSAPTDPLETRLRRCLTTTDITLLGVGHMIGAGIYVLTGEYNPSIVPLICHKYSPCYMS</sequence>
<dbReference type="GO" id="GO:0005886">
    <property type="term" value="C:plasma membrane"/>
    <property type="evidence" value="ECO:0007669"/>
    <property type="project" value="TreeGrafter"/>
</dbReference>
<dbReference type="PANTHER" id="PTHR43243">
    <property type="entry name" value="INNER MEMBRANE TRANSPORTER YGJI-RELATED"/>
    <property type="match status" value="1"/>
</dbReference>
<evidence type="ECO:0000313" key="4">
    <source>
        <dbReference type="WBParaSite" id="ASIM_0001811001-mRNA-1"/>
    </source>
</evidence>
<keyword evidence="1" id="KW-0813">Transport</keyword>
<dbReference type="Proteomes" id="UP000267096">
    <property type="component" value="Unassembled WGS sequence"/>
</dbReference>
<dbReference type="WBParaSite" id="ASIM_0001811001-mRNA-1">
    <property type="protein sequence ID" value="ASIM_0001811001-mRNA-1"/>
    <property type="gene ID" value="ASIM_0001811001"/>
</dbReference>
<protein>
    <submittedName>
        <fullName evidence="2 4">Uncharacterized protein</fullName>
    </submittedName>
</protein>
<dbReference type="GO" id="GO:0015171">
    <property type="term" value="F:amino acid transmembrane transporter activity"/>
    <property type="evidence" value="ECO:0007669"/>
    <property type="project" value="TreeGrafter"/>
</dbReference>
<dbReference type="PANTHER" id="PTHR43243:SF4">
    <property type="entry name" value="CATIONIC AMINO ACID TRANSPORTER 4"/>
    <property type="match status" value="1"/>
</dbReference>
<accession>A0A0M3KAW4</accession>
<proteinExistence type="predicted"/>
<dbReference type="AlphaFoldDB" id="A0A0M3KAW4"/>